<dbReference type="GO" id="GO:0031177">
    <property type="term" value="F:phosphopantetheine binding"/>
    <property type="evidence" value="ECO:0007669"/>
    <property type="project" value="TreeGrafter"/>
</dbReference>
<dbReference type="InterPro" id="IPR010071">
    <property type="entry name" value="AA_adenyl_dom"/>
</dbReference>
<evidence type="ECO:0000313" key="4">
    <source>
        <dbReference type="Proteomes" id="UP000598146"/>
    </source>
</evidence>
<comment type="caution">
    <text evidence="3">The sequence shown here is derived from an EMBL/GenBank/DDBJ whole genome shotgun (WGS) entry which is preliminary data.</text>
</comment>
<dbReference type="GO" id="GO:0044550">
    <property type="term" value="P:secondary metabolite biosynthetic process"/>
    <property type="evidence" value="ECO:0007669"/>
    <property type="project" value="TreeGrafter"/>
</dbReference>
<dbReference type="NCBIfam" id="TIGR01733">
    <property type="entry name" value="AA-adenyl-dom"/>
    <property type="match status" value="1"/>
</dbReference>
<dbReference type="PROSITE" id="PS00455">
    <property type="entry name" value="AMP_BINDING"/>
    <property type="match status" value="1"/>
</dbReference>
<dbReference type="InterPro" id="IPR042099">
    <property type="entry name" value="ANL_N_sf"/>
</dbReference>
<dbReference type="SUPFAM" id="SSF52777">
    <property type="entry name" value="CoA-dependent acyltransferases"/>
    <property type="match status" value="1"/>
</dbReference>
<gene>
    <name evidence="3" type="ORF">I4J89_34485</name>
</gene>
<dbReference type="Gene3D" id="3.40.50.12780">
    <property type="entry name" value="N-terminal domain of ligase-like"/>
    <property type="match status" value="1"/>
</dbReference>
<dbReference type="InterPro" id="IPR020845">
    <property type="entry name" value="AMP-binding_CS"/>
</dbReference>
<dbReference type="Proteomes" id="UP000598146">
    <property type="component" value="Unassembled WGS sequence"/>
</dbReference>
<evidence type="ECO:0000259" key="2">
    <source>
        <dbReference type="Pfam" id="PF13193"/>
    </source>
</evidence>
<dbReference type="Gene3D" id="3.30.300.30">
    <property type="match status" value="1"/>
</dbReference>
<dbReference type="PANTHER" id="PTHR45527:SF1">
    <property type="entry name" value="FATTY ACID SYNTHASE"/>
    <property type="match status" value="1"/>
</dbReference>
<dbReference type="InterPro" id="IPR045851">
    <property type="entry name" value="AMP-bd_C_sf"/>
</dbReference>
<proteinExistence type="predicted"/>
<dbReference type="InterPro" id="IPR000873">
    <property type="entry name" value="AMP-dep_synth/lig_dom"/>
</dbReference>
<keyword evidence="4" id="KW-1185">Reference proteome</keyword>
<feature type="domain" description="AMP-dependent synthetase/ligase" evidence="1">
    <location>
        <begin position="265"/>
        <end position="615"/>
    </location>
</feature>
<dbReference type="InterPro" id="IPR025110">
    <property type="entry name" value="AMP-bd_C"/>
</dbReference>
<evidence type="ECO:0000313" key="3">
    <source>
        <dbReference type="EMBL" id="MBG0566565.1"/>
    </source>
</evidence>
<reference evidence="3" key="1">
    <citation type="submission" date="2020-11" db="EMBL/GenBank/DDBJ databases">
        <title>Isolation and identification of active actinomycetes.</title>
        <authorList>
            <person name="Sun X."/>
        </authorList>
    </citation>
    <scope>NUCLEOTIDE SEQUENCE</scope>
    <source>
        <strain evidence="3">NEAU-A11</strain>
    </source>
</reference>
<feature type="domain" description="AMP-binding enzyme C-terminal" evidence="2">
    <location>
        <begin position="672"/>
        <end position="746"/>
    </location>
</feature>
<protein>
    <submittedName>
        <fullName evidence="3">Amino acid adenylation domain-containing protein</fullName>
    </submittedName>
</protein>
<dbReference type="Pfam" id="PF13193">
    <property type="entry name" value="AMP-binding_C"/>
    <property type="match status" value="1"/>
</dbReference>
<dbReference type="GO" id="GO:0005737">
    <property type="term" value="C:cytoplasm"/>
    <property type="evidence" value="ECO:0007669"/>
    <property type="project" value="TreeGrafter"/>
</dbReference>
<name>A0A931G129_9ACTN</name>
<evidence type="ECO:0000259" key="1">
    <source>
        <dbReference type="Pfam" id="PF00501"/>
    </source>
</evidence>
<accession>A0A931G129</accession>
<dbReference type="AlphaFoldDB" id="A0A931G129"/>
<dbReference type="GO" id="GO:0043041">
    <property type="term" value="P:amino acid activation for nonribosomal peptide biosynthetic process"/>
    <property type="evidence" value="ECO:0007669"/>
    <property type="project" value="TreeGrafter"/>
</dbReference>
<dbReference type="Pfam" id="PF00501">
    <property type="entry name" value="AMP-binding"/>
    <property type="match status" value="1"/>
</dbReference>
<dbReference type="SUPFAM" id="SSF56801">
    <property type="entry name" value="Acetyl-CoA synthetase-like"/>
    <property type="match status" value="1"/>
</dbReference>
<dbReference type="Gene3D" id="3.30.559.30">
    <property type="entry name" value="Nonribosomal peptide synthetase, condensation domain"/>
    <property type="match status" value="1"/>
</dbReference>
<dbReference type="RefSeq" id="WP_196418335.1">
    <property type="nucleotide sequence ID" value="NZ_JADQTO010000021.1"/>
</dbReference>
<organism evidence="3 4">
    <name type="scientific">Actinoplanes aureus</name>
    <dbReference type="NCBI Taxonomy" id="2792083"/>
    <lineage>
        <taxon>Bacteria</taxon>
        <taxon>Bacillati</taxon>
        <taxon>Actinomycetota</taxon>
        <taxon>Actinomycetes</taxon>
        <taxon>Micromonosporales</taxon>
        <taxon>Micromonosporaceae</taxon>
        <taxon>Actinoplanes</taxon>
    </lineage>
</organism>
<dbReference type="EMBL" id="JADQTO010000021">
    <property type="protein sequence ID" value="MBG0566565.1"/>
    <property type="molecule type" value="Genomic_DNA"/>
</dbReference>
<sequence>MTARSATVGREPSEALVAARVAQLKGAPTVLELPSDLTRPATQDRTGARLTFVLSNRAESACARLAADCSVSRATVLLTAWSLVLARRAGVEDLLLGYTLDGPRLVPVRCLLTEATSARAYVGGIASALAEAGDVGVDELRAGLEFSDDPRRTPLVQFVADVRGKDLPELAVGEGVSPFDASLVLRRWAPRAELALDYATSVLLPSEAAALTDSLDATLVELLDSLDEPLEAVRTISQAQRARLALIRNGPRCDSSDDVWRMVAAVARSRPDAEAVSGADLARPLSYADLVSAVERLAAVLAEAGVGVGVNVLIAHARSARELVSVLAVLRCGGTYVAFDAGAPDDRLQRMFSAANPSAIVGDPVMADRISRLCPSPCATVIAPDPLDAGGTGLAVPPLPPVDPDRAAYITFTSGSTGTPKAVRIPHRAVVRLVRDPDHVRCGPGERMLRFAPLAFDASTLELFAPLANGAAVEVIPHELPSSGELAAFIEERGVTVLWLTAGLFRLMVDLTPHAFAGVRQVLTGGDVVPPEQVRRLLERFPGIRVTNGYGPTENTTFSTVHHLDDPSAVESPLPIGRPIAGTGLLILDRTGREVPPGGVGELYVTGAGLAIDYLGAPEQTRAVFGLPAPDTGERMYRTGDLVRLDAHDLVRFLGRTDHQVKIRGYRIETQEIAARLLEHPLVRDAVVVAVGADASSRRLLAGVVASPEPRLEPALRAHLTRSLPRYAVPALWAIVDRIPLTTNGKVDAGELERTAERLLAERRQR</sequence>
<dbReference type="PANTHER" id="PTHR45527">
    <property type="entry name" value="NONRIBOSOMAL PEPTIDE SYNTHETASE"/>
    <property type="match status" value="1"/>
</dbReference>